<dbReference type="SUPFAM" id="SSF55961">
    <property type="entry name" value="Bet v1-like"/>
    <property type="match status" value="1"/>
</dbReference>
<comment type="similarity">
    <text evidence="1">Belongs to the AHA1 family.</text>
</comment>
<dbReference type="RefSeq" id="WP_135250009.1">
    <property type="nucleotide sequence ID" value="NZ_SMLK01000003.1"/>
</dbReference>
<gene>
    <name evidence="3" type="ORF">EZ216_12020</name>
</gene>
<evidence type="ECO:0000313" key="4">
    <source>
        <dbReference type="Proteomes" id="UP000297839"/>
    </source>
</evidence>
<dbReference type="Gene3D" id="3.30.530.20">
    <property type="match status" value="1"/>
</dbReference>
<dbReference type="OrthoDB" id="9805228at2"/>
<evidence type="ECO:0000256" key="1">
    <source>
        <dbReference type="ARBA" id="ARBA00006817"/>
    </source>
</evidence>
<reference evidence="3 4" key="1">
    <citation type="submission" date="2019-03" db="EMBL/GenBank/DDBJ databases">
        <title>Ramlibacter sp. 18x22-1, whole genome shotgun sequence.</title>
        <authorList>
            <person name="Zhang X."/>
            <person name="Feng G."/>
            <person name="Zhu H."/>
        </authorList>
    </citation>
    <scope>NUCLEOTIDE SEQUENCE [LARGE SCALE GENOMIC DNA]</scope>
    <source>
        <strain evidence="3 4">18x22-1</strain>
    </source>
</reference>
<evidence type="ECO:0000259" key="2">
    <source>
        <dbReference type="Pfam" id="PF08327"/>
    </source>
</evidence>
<comment type="caution">
    <text evidence="3">The sequence shown here is derived from an EMBL/GenBank/DDBJ whole genome shotgun (WGS) entry which is preliminary data.</text>
</comment>
<feature type="domain" description="Activator of Hsp90 ATPase homologue 1/2-like C-terminal" evidence="2">
    <location>
        <begin position="14"/>
        <end position="153"/>
    </location>
</feature>
<organism evidence="3 4">
    <name type="scientific">Ramlibacter humi</name>
    <dbReference type="NCBI Taxonomy" id="2530451"/>
    <lineage>
        <taxon>Bacteria</taxon>
        <taxon>Pseudomonadati</taxon>
        <taxon>Pseudomonadota</taxon>
        <taxon>Betaproteobacteria</taxon>
        <taxon>Burkholderiales</taxon>
        <taxon>Comamonadaceae</taxon>
        <taxon>Ramlibacter</taxon>
    </lineage>
</organism>
<evidence type="ECO:0000313" key="3">
    <source>
        <dbReference type="EMBL" id="TFZ01909.1"/>
    </source>
</evidence>
<sequence>MATSTIVRVQRAYDCTAEAVYDAWLDPQLARRFWFATSTGEVIRCTIEPNVNGRFTIVDRRRLEAGPDTEMDVEHTGRFLQLDRPRRIAFSFGLPQFQSHETTVIVDIEPQGDGCLLTLRHDLGPADEEATEMLERAEGGWTTVLENLEKTLKGQ</sequence>
<dbReference type="EMBL" id="SMLK01000003">
    <property type="protein sequence ID" value="TFZ01909.1"/>
    <property type="molecule type" value="Genomic_DNA"/>
</dbReference>
<dbReference type="Pfam" id="PF08327">
    <property type="entry name" value="AHSA1"/>
    <property type="match status" value="1"/>
</dbReference>
<dbReference type="InterPro" id="IPR013538">
    <property type="entry name" value="ASHA1/2-like_C"/>
</dbReference>
<dbReference type="CDD" id="cd07814">
    <property type="entry name" value="SRPBCC_CalC_Aha1-like"/>
    <property type="match status" value="1"/>
</dbReference>
<dbReference type="InterPro" id="IPR023393">
    <property type="entry name" value="START-like_dom_sf"/>
</dbReference>
<protein>
    <submittedName>
        <fullName evidence="3">SRPBCC domain-containing protein</fullName>
    </submittedName>
</protein>
<accession>A0A4Z0BV95</accession>
<dbReference type="Proteomes" id="UP000297839">
    <property type="component" value="Unassembled WGS sequence"/>
</dbReference>
<name>A0A4Z0BV95_9BURK</name>
<proteinExistence type="inferred from homology"/>
<keyword evidence="4" id="KW-1185">Reference proteome</keyword>
<dbReference type="AlphaFoldDB" id="A0A4Z0BV95"/>